<evidence type="ECO:0000256" key="6">
    <source>
        <dbReference type="ARBA" id="ARBA00023125"/>
    </source>
</evidence>
<evidence type="ECO:0000256" key="7">
    <source>
        <dbReference type="ARBA" id="ARBA00023163"/>
    </source>
</evidence>
<dbReference type="GO" id="GO:0000122">
    <property type="term" value="P:negative regulation of transcription by RNA polymerase II"/>
    <property type="evidence" value="ECO:0007669"/>
    <property type="project" value="TreeGrafter"/>
</dbReference>
<dbReference type="GO" id="GO:0015074">
    <property type="term" value="P:DNA integration"/>
    <property type="evidence" value="ECO:0007669"/>
    <property type="project" value="InterPro"/>
</dbReference>
<dbReference type="InterPro" id="IPR012337">
    <property type="entry name" value="RNaseH-like_sf"/>
</dbReference>
<feature type="region of interest" description="Disordered" evidence="10">
    <location>
        <begin position="451"/>
        <end position="473"/>
    </location>
</feature>
<dbReference type="InterPro" id="IPR001723">
    <property type="entry name" value="Nuclear_hrmn_rcpt"/>
</dbReference>
<dbReference type="PROSITE" id="PS51030">
    <property type="entry name" value="NUCLEAR_REC_DBD_2"/>
    <property type="match status" value="1"/>
</dbReference>
<keyword evidence="2" id="KW-0479">Metal-binding</keyword>
<keyword evidence="15" id="KW-1185">Reference proteome</keyword>
<feature type="domain" description="Nuclear receptor" evidence="12">
    <location>
        <begin position="308"/>
        <end position="393"/>
    </location>
</feature>
<dbReference type="Gene3D" id="3.30.420.10">
    <property type="entry name" value="Ribonuclease H-like superfamily/Ribonuclease H"/>
    <property type="match status" value="1"/>
</dbReference>
<dbReference type="SMART" id="SM00399">
    <property type="entry name" value="ZnF_C4"/>
    <property type="match status" value="1"/>
</dbReference>
<evidence type="ECO:0000259" key="12">
    <source>
        <dbReference type="PROSITE" id="PS51030"/>
    </source>
</evidence>
<dbReference type="InterPro" id="IPR035500">
    <property type="entry name" value="NHR-like_dom_sf"/>
</dbReference>
<dbReference type="InterPro" id="IPR013088">
    <property type="entry name" value="Znf_NHR/GATA"/>
</dbReference>
<proteinExistence type="inferred from homology"/>
<keyword evidence="8 14" id="KW-0675">Receptor</keyword>
<dbReference type="PRINTS" id="PR00546">
    <property type="entry name" value="THYROIDHORMR"/>
</dbReference>
<dbReference type="SMART" id="SM00430">
    <property type="entry name" value="HOLI"/>
    <property type="match status" value="1"/>
</dbReference>
<dbReference type="PROSITE" id="PS50994">
    <property type="entry name" value="INTEGRASE"/>
    <property type="match status" value="1"/>
</dbReference>
<dbReference type="InterPro" id="IPR036397">
    <property type="entry name" value="RNaseH_sf"/>
</dbReference>
<dbReference type="InterPro" id="IPR000536">
    <property type="entry name" value="Nucl_hrmn_rcpt_lig-bd"/>
</dbReference>
<evidence type="ECO:0000313" key="15">
    <source>
        <dbReference type="Proteomes" id="UP000230750"/>
    </source>
</evidence>
<comment type="similarity">
    <text evidence="1">Belongs to the nuclear hormone receptor family. NR1 subfamily.</text>
</comment>
<comment type="caution">
    <text evidence="14">The sequence shown here is derived from an EMBL/GenBank/DDBJ whole genome shotgun (WGS) entry which is preliminary data.</text>
</comment>
<dbReference type="PANTHER" id="PTHR24082:SF330">
    <property type="entry name" value="THYROID HORMONE RECEPTOR BETA"/>
    <property type="match status" value="1"/>
</dbReference>
<dbReference type="GO" id="GO:0030154">
    <property type="term" value="P:cell differentiation"/>
    <property type="evidence" value="ECO:0007669"/>
    <property type="project" value="TreeGrafter"/>
</dbReference>
<name>A0A2G8L755_STIJA</name>
<keyword evidence="3" id="KW-0863">Zinc-finger</keyword>
<feature type="domain" description="NR LBD" evidence="13">
    <location>
        <begin position="431"/>
        <end position="664"/>
    </location>
</feature>
<evidence type="ECO:0000256" key="3">
    <source>
        <dbReference type="ARBA" id="ARBA00022771"/>
    </source>
</evidence>
<dbReference type="PANTHER" id="PTHR24082">
    <property type="entry name" value="NUCLEAR HORMONE RECEPTOR"/>
    <property type="match status" value="1"/>
</dbReference>
<dbReference type="GO" id="GO:0000978">
    <property type="term" value="F:RNA polymerase II cis-regulatory region sequence-specific DNA binding"/>
    <property type="evidence" value="ECO:0007669"/>
    <property type="project" value="TreeGrafter"/>
</dbReference>
<evidence type="ECO:0000256" key="5">
    <source>
        <dbReference type="ARBA" id="ARBA00023015"/>
    </source>
</evidence>
<dbReference type="Gene3D" id="1.10.565.10">
    <property type="entry name" value="Retinoid X Receptor"/>
    <property type="match status" value="1"/>
</dbReference>
<dbReference type="GO" id="GO:0008270">
    <property type="term" value="F:zinc ion binding"/>
    <property type="evidence" value="ECO:0007669"/>
    <property type="project" value="UniProtKB-KW"/>
</dbReference>
<evidence type="ECO:0000259" key="13">
    <source>
        <dbReference type="PROSITE" id="PS51843"/>
    </source>
</evidence>
<evidence type="ECO:0000256" key="9">
    <source>
        <dbReference type="ARBA" id="ARBA00023242"/>
    </source>
</evidence>
<sequence>MTASCRICAKCKPRFYKPQKAHLIKATQPFERLNIDFKGPLPSTNKNIYFLTIIDEFSRFPFVFPCSDMTSSTVIQCLCHLFALFGMPSYIHSDRGSAFMSKELRDFLTSKGIASSRTTSYNPQGNGQAERYNGTIWKAITLALEARSLPPKYWQEVLQDALHSIRSLLSTATNVTPHERFFSFPRKSATGCSVPSWLCNPGPALLKRHVRLHKTDPLVDEVEVIQANPQYAHVRLSDGRETTVSVRHLAPIGEATPRLEKSTDQMESSIGDNGPVELEQGQELIDSNEVPSLRRSQRPRRPPDRLDLPRLDVISDSAWETYRNRNNVAVANSMFYCTSACKGFFRRTIQKTLTYYCKWNEECIIDKTTRNQCQQCRYKKCLAMGMAPDLVLNESQRKAKRRLIQENREKRSREELLRQSGLLFSSRLTEMEESLIQSIVLAHQETNQLYRRHSESSYGRDSDEPDAKRQRTAKPIAEIMAPSIVKVVEFAKRIPGFKELDSQDQVLLLKSCCMEIMCLRMAQRYEAEEQKLVLSTGVKVSREELKGSGLNDLVEPIFDFAAGLCKLDLTDTEMALLAAVLLIADRPGLHNSQSVETLQDVLLGAFQHYVNVTRPKTPVHWAKILMKITDLRTISGRHTENIMRIKLDNYKDIPPIFLEMFQDCPTFDSAEGLPTDTSQQMEAAAVQT</sequence>
<gene>
    <name evidence="14" type="ORF">BSL78_07098</name>
</gene>
<dbReference type="OrthoDB" id="6355676at2759"/>
<evidence type="ECO:0000313" key="14">
    <source>
        <dbReference type="EMBL" id="PIK56005.1"/>
    </source>
</evidence>
<keyword evidence="4" id="KW-0862">Zinc</keyword>
<protein>
    <submittedName>
        <fullName evidence="14">Putative thyroid hormone receptor isoform X1</fullName>
    </submittedName>
</protein>
<keyword evidence="6" id="KW-0238">DNA-binding</keyword>
<dbReference type="PRINTS" id="PR00047">
    <property type="entry name" value="STROIDFINGER"/>
</dbReference>
<dbReference type="InterPro" id="IPR050234">
    <property type="entry name" value="Nuclear_hormone_rcpt_NR1"/>
</dbReference>
<evidence type="ECO:0000256" key="2">
    <source>
        <dbReference type="ARBA" id="ARBA00022723"/>
    </source>
</evidence>
<evidence type="ECO:0000256" key="1">
    <source>
        <dbReference type="ARBA" id="ARBA00008092"/>
    </source>
</evidence>
<dbReference type="SUPFAM" id="SSF48508">
    <property type="entry name" value="Nuclear receptor ligand-binding domain"/>
    <property type="match status" value="1"/>
</dbReference>
<evidence type="ECO:0000256" key="8">
    <source>
        <dbReference type="ARBA" id="ARBA00023170"/>
    </source>
</evidence>
<organism evidence="14 15">
    <name type="scientific">Stichopus japonicus</name>
    <name type="common">Sea cucumber</name>
    <dbReference type="NCBI Taxonomy" id="307972"/>
    <lineage>
        <taxon>Eukaryota</taxon>
        <taxon>Metazoa</taxon>
        <taxon>Echinodermata</taxon>
        <taxon>Eleutherozoa</taxon>
        <taxon>Echinozoa</taxon>
        <taxon>Holothuroidea</taxon>
        <taxon>Aspidochirotacea</taxon>
        <taxon>Aspidochirotida</taxon>
        <taxon>Stichopodidae</taxon>
        <taxon>Apostichopus</taxon>
    </lineage>
</organism>
<dbReference type="PRINTS" id="PR00398">
    <property type="entry name" value="STRDHORMONER"/>
</dbReference>
<dbReference type="Pfam" id="PF00665">
    <property type="entry name" value="rve"/>
    <property type="match status" value="1"/>
</dbReference>
<dbReference type="InterPro" id="IPR001584">
    <property type="entry name" value="Integrase_cat-core"/>
</dbReference>
<evidence type="ECO:0000256" key="10">
    <source>
        <dbReference type="SAM" id="MobiDB-lite"/>
    </source>
</evidence>
<dbReference type="Pfam" id="PF00104">
    <property type="entry name" value="Hormone_recep"/>
    <property type="match status" value="1"/>
</dbReference>
<dbReference type="Pfam" id="PF00105">
    <property type="entry name" value="zf-C4"/>
    <property type="match status" value="1"/>
</dbReference>
<keyword evidence="9" id="KW-0539">Nucleus</keyword>
<dbReference type="Proteomes" id="UP000230750">
    <property type="component" value="Unassembled WGS sequence"/>
</dbReference>
<evidence type="ECO:0000259" key="11">
    <source>
        <dbReference type="PROSITE" id="PS50994"/>
    </source>
</evidence>
<dbReference type="Gene3D" id="3.30.50.10">
    <property type="entry name" value="Erythroid Transcription Factor GATA-1, subunit A"/>
    <property type="match status" value="1"/>
</dbReference>
<dbReference type="GO" id="GO:0048384">
    <property type="term" value="P:retinoic acid receptor signaling pathway"/>
    <property type="evidence" value="ECO:0007669"/>
    <property type="project" value="TreeGrafter"/>
</dbReference>
<feature type="compositionally biased region" description="Basic and acidic residues" evidence="10">
    <location>
        <begin position="452"/>
        <end position="469"/>
    </location>
</feature>
<dbReference type="AlphaFoldDB" id="A0A2G8L755"/>
<keyword evidence="5" id="KW-0805">Transcription regulation</keyword>
<dbReference type="InterPro" id="IPR001628">
    <property type="entry name" value="Znf_hrmn_rcpt"/>
</dbReference>
<dbReference type="SUPFAM" id="SSF57716">
    <property type="entry name" value="Glucocorticoid receptor-like (DNA-binding domain)"/>
    <property type="match status" value="1"/>
</dbReference>
<reference evidence="14 15" key="1">
    <citation type="journal article" date="2017" name="PLoS Biol.">
        <title>The sea cucumber genome provides insights into morphological evolution and visceral regeneration.</title>
        <authorList>
            <person name="Zhang X."/>
            <person name="Sun L."/>
            <person name="Yuan J."/>
            <person name="Sun Y."/>
            <person name="Gao Y."/>
            <person name="Zhang L."/>
            <person name="Li S."/>
            <person name="Dai H."/>
            <person name="Hamel J.F."/>
            <person name="Liu C."/>
            <person name="Yu Y."/>
            <person name="Liu S."/>
            <person name="Lin W."/>
            <person name="Guo K."/>
            <person name="Jin S."/>
            <person name="Xu P."/>
            <person name="Storey K.B."/>
            <person name="Huan P."/>
            <person name="Zhang T."/>
            <person name="Zhou Y."/>
            <person name="Zhang J."/>
            <person name="Lin C."/>
            <person name="Li X."/>
            <person name="Xing L."/>
            <person name="Huo D."/>
            <person name="Sun M."/>
            <person name="Wang L."/>
            <person name="Mercier A."/>
            <person name="Li F."/>
            <person name="Yang H."/>
            <person name="Xiang J."/>
        </authorList>
    </citation>
    <scope>NUCLEOTIDE SEQUENCE [LARGE SCALE GENOMIC DNA]</scope>
    <source>
        <strain evidence="14">Shaxun</strain>
        <tissue evidence="14">Muscle</tissue>
    </source>
</reference>
<feature type="domain" description="Integrase catalytic" evidence="11">
    <location>
        <begin position="25"/>
        <end position="185"/>
    </location>
</feature>
<feature type="region of interest" description="Disordered" evidence="10">
    <location>
        <begin position="254"/>
        <end position="307"/>
    </location>
</feature>
<accession>A0A2G8L755</accession>
<dbReference type="InterPro" id="IPR001728">
    <property type="entry name" value="ThyrH_rcpt"/>
</dbReference>
<dbReference type="PROSITE" id="PS51843">
    <property type="entry name" value="NR_LBD"/>
    <property type="match status" value="1"/>
</dbReference>
<dbReference type="SUPFAM" id="SSF53098">
    <property type="entry name" value="Ribonuclease H-like"/>
    <property type="match status" value="1"/>
</dbReference>
<dbReference type="GO" id="GO:0004879">
    <property type="term" value="F:nuclear receptor activity"/>
    <property type="evidence" value="ECO:0007669"/>
    <property type="project" value="InterPro"/>
</dbReference>
<dbReference type="GO" id="GO:0045944">
    <property type="term" value="P:positive regulation of transcription by RNA polymerase II"/>
    <property type="evidence" value="ECO:0007669"/>
    <property type="project" value="TreeGrafter"/>
</dbReference>
<dbReference type="EMBL" id="MRZV01000192">
    <property type="protein sequence ID" value="PIK56005.1"/>
    <property type="molecule type" value="Genomic_DNA"/>
</dbReference>
<evidence type="ECO:0000256" key="4">
    <source>
        <dbReference type="ARBA" id="ARBA00022833"/>
    </source>
</evidence>
<keyword evidence="7" id="KW-0804">Transcription</keyword>
<dbReference type="STRING" id="307972.A0A2G8L755"/>